<dbReference type="InterPro" id="IPR020904">
    <property type="entry name" value="Sc_DH/Rdtase_CS"/>
</dbReference>
<evidence type="ECO:0000256" key="1">
    <source>
        <dbReference type="ARBA" id="ARBA00006484"/>
    </source>
</evidence>
<accession>A0AAW9RGB8</accession>
<dbReference type="InterPro" id="IPR051122">
    <property type="entry name" value="SDR_DHRS6-like"/>
</dbReference>
<comment type="similarity">
    <text evidence="1">Belongs to the short-chain dehydrogenases/reductases (SDR) family.</text>
</comment>
<dbReference type="EMBL" id="JAZHOG010000006">
    <property type="protein sequence ID" value="MEJ8568024.1"/>
    <property type="molecule type" value="Genomic_DNA"/>
</dbReference>
<protein>
    <submittedName>
        <fullName evidence="4">SDR family oxidoreductase</fullName>
        <ecNumber evidence="4">1.-.-.-</ecNumber>
    </submittedName>
</protein>
<feature type="domain" description="Ketoreductase" evidence="3">
    <location>
        <begin position="12"/>
        <end position="175"/>
    </location>
</feature>
<dbReference type="CDD" id="cd05233">
    <property type="entry name" value="SDR_c"/>
    <property type="match status" value="1"/>
</dbReference>
<dbReference type="GO" id="GO:0016491">
    <property type="term" value="F:oxidoreductase activity"/>
    <property type="evidence" value="ECO:0007669"/>
    <property type="project" value="UniProtKB-KW"/>
</dbReference>
<dbReference type="EC" id="1.-.-.-" evidence="4"/>
<dbReference type="Pfam" id="PF13561">
    <property type="entry name" value="adh_short_C2"/>
    <property type="match status" value="1"/>
</dbReference>
<dbReference type="PRINTS" id="PR00080">
    <property type="entry name" value="SDRFAMILY"/>
</dbReference>
<dbReference type="InterPro" id="IPR002347">
    <property type="entry name" value="SDR_fam"/>
</dbReference>
<comment type="caution">
    <text evidence="4">The sequence shown here is derived from an EMBL/GenBank/DDBJ whole genome shotgun (WGS) entry which is preliminary data.</text>
</comment>
<dbReference type="RefSeq" id="WP_354695347.1">
    <property type="nucleotide sequence ID" value="NZ_JAZHOG010000006.1"/>
</dbReference>
<dbReference type="PRINTS" id="PR00081">
    <property type="entry name" value="GDHRDH"/>
</dbReference>
<evidence type="ECO:0000313" key="4">
    <source>
        <dbReference type="EMBL" id="MEJ8568024.1"/>
    </source>
</evidence>
<evidence type="ECO:0000259" key="3">
    <source>
        <dbReference type="SMART" id="SM00822"/>
    </source>
</evidence>
<keyword evidence="5" id="KW-1185">Reference proteome</keyword>
<dbReference type="Proteomes" id="UP001359886">
    <property type="component" value="Unassembled WGS sequence"/>
</dbReference>
<evidence type="ECO:0000256" key="2">
    <source>
        <dbReference type="ARBA" id="ARBA00023002"/>
    </source>
</evidence>
<evidence type="ECO:0000313" key="5">
    <source>
        <dbReference type="Proteomes" id="UP001359886"/>
    </source>
</evidence>
<dbReference type="FunFam" id="3.40.50.720:FF:000084">
    <property type="entry name" value="Short-chain dehydrogenase reductase"/>
    <property type="match status" value="1"/>
</dbReference>
<dbReference type="AlphaFoldDB" id="A0AAW9RGB8"/>
<dbReference type="InterPro" id="IPR036291">
    <property type="entry name" value="NAD(P)-bd_dom_sf"/>
</dbReference>
<dbReference type="SMART" id="SM00822">
    <property type="entry name" value="PKS_KR"/>
    <property type="match status" value="1"/>
</dbReference>
<organism evidence="4 5">
    <name type="scientific">Elongatibacter sediminis</name>
    <dbReference type="NCBI Taxonomy" id="3119006"/>
    <lineage>
        <taxon>Bacteria</taxon>
        <taxon>Pseudomonadati</taxon>
        <taxon>Pseudomonadota</taxon>
        <taxon>Gammaproteobacteria</taxon>
        <taxon>Chromatiales</taxon>
        <taxon>Wenzhouxiangellaceae</taxon>
        <taxon>Elongatibacter</taxon>
    </lineage>
</organism>
<dbReference type="Gene3D" id="3.40.50.720">
    <property type="entry name" value="NAD(P)-binding Rossmann-like Domain"/>
    <property type="match status" value="1"/>
</dbReference>
<gene>
    <name evidence="4" type="ORF">V3330_10340</name>
</gene>
<keyword evidence="2 4" id="KW-0560">Oxidoreductase</keyword>
<dbReference type="PROSITE" id="PS00061">
    <property type="entry name" value="ADH_SHORT"/>
    <property type="match status" value="1"/>
</dbReference>
<reference evidence="4 5" key="1">
    <citation type="submission" date="2024-02" db="EMBL/GenBank/DDBJ databases">
        <title>A novel Wenzhouxiangellaceae bacterium, isolated from coastal sediments.</title>
        <authorList>
            <person name="Du Z.-J."/>
            <person name="Ye Y.-Q."/>
            <person name="Zhang X.-Y."/>
        </authorList>
    </citation>
    <scope>NUCLEOTIDE SEQUENCE [LARGE SCALE GENOMIC DNA]</scope>
    <source>
        <strain evidence="4 5">CH-27</strain>
    </source>
</reference>
<name>A0AAW9RGB8_9GAMM</name>
<dbReference type="PANTHER" id="PTHR43477:SF1">
    <property type="entry name" value="DIHYDROANTICAPSIN 7-DEHYDROGENASE"/>
    <property type="match status" value="1"/>
</dbReference>
<dbReference type="SUPFAM" id="SSF51735">
    <property type="entry name" value="NAD(P)-binding Rossmann-fold domains"/>
    <property type="match status" value="1"/>
</dbReference>
<proteinExistence type="inferred from homology"/>
<sequence>MNTAQPQSLAGTCAVVTGGASGIGLAITRQLLQNGAHVHVLDLDDAGWIAARDELGDLAERAHFLHGDVSDPAALGTTVEQLPEAVGILVNNAGVSHIGSLEHTSPEDLDRIYQVNVKGVYNTTRACLSRLKAANGATIINLCSVAAHVGLADRFAYSMSKGAVLAMTRSIARDFLDAGIRCNAVSPARVHTPFVDRYLQEHYPGREAAMFETLAATQPIGRMGTPEEVAALVAFLCSPEATFITGCDFPVDGGFTGLKV</sequence>
<dbReference type="PANTHER" id="PTHR43477">
    <property type="entry name" value="DIHYDROANTICAPSIN 7-DEHYDROGENASE"/>
    <property type="match status" value="1"/>
</dbReference>
<dbReference type="InterPro" id="IPR057326">
    <property type="entry name" value="KR_dom"/>
</dbReference>